<evidence type="ECO:0000313" key="1">
    <source>
        <dbReference type="EMBL" id="KAJ0017057.1"/>
    </source>
</evidence>
<keyword evidence="2" id="KW-1185">Reference proteome</keyword>
<dbReference type="Proteomes" id="UP001163603">
    <property type="component" value="Chromosome 12"/>
</dbReference>
<evidence type="ECO:0000313" key="2">
    <source>
        <dbReference type="Proteomes" id="UP001163603"/>
    </source>
</evidence>
<comment type="caution">
    <text evidence="1">The sequence shown here is derived from an EMBL/GenBank/DDBJ whole genome shotgun (WGS) entry which is preliminary data.</text>
</comment>
<name>A0ACC0XFN5_9ROSI</name>
<protein>
    <submittedName>
        <fullName evidence="1">Uncharacterized protein</fullName>
    </submittedName>
</protein>
<accession>A0ACC0XFN5</accession>
<dbReference type="EMBL" id="CM047747">
    <property type="protein sequence ID" value="KAJ0017057.1"/>
    <property type="molecule type" value="Genomic_DNA"/>
</dbReference>
<organism evidence="1 2">
    <name type="scientific">Pistacia integerrima</name>
    <dbReference type="NCBI Taxonomy" id="434235"/>
    <lineage>
        <taxon>Eukaryota</taxon>
        <taxon>Viridiplantae</taxon>
        <taxon>Streptophyta</taxon>
        <taxon>Embryophyta</taxon>
        <taxon>Tracheophyta</taxon>
        <taxon>Spermatophyta</taxon>
        <taxon>Magnoliopsida</taxon>
        <taxon>eudicotyledons</taxon>
        <taxon>Gunneridae</taxon>
        <taxon>Pentapetalae</taxon>
        <taxon>rosids</taxon>
        <taxon>malvids</taxon>
        <taxon>Sapindales</taxon>
        <taxon>Anacardiaceae</taxon>
        <taxon>Pistacia</taxon>
    </lineage>
</organism>
<gene>
    <name evidence="1" type="ORF">Pint_11855</name>
</gene>
<proteinExistence type="predicted"/>
<sequence length="90" mass="10187">MAESFPSTIAANILTKMDFLAFAEIRLFSRVRKEITKAKQILCDVKDAVLNAEAQQAQNCKLQIGLEKLSELLYDAEDVLDELKWEVLAK</sequence>
<reference evidence="2" key="1">
    <citation type="journal article" date="2023" name="G3 (Bethesda)">
        <title>Genome assembly and association tests identify interacting loci associated with vigor, precocity, and sex in interspecific pistachio rootstocks.</title>
        <authorList>
            <person name="Palmer W."/>
            <person name="Jacygrad E."/>
            <person name="Sagayaradj S."/>
            <person name="Cavanaugh K."/>
            <person name="Han R."/>
            <person name="Bertier L."/>
            <person name="Beede B."/>
            <person name="Kafkas S."/>
            <person name="Golino D."/>
            <person name="Preece J."/>
            <person name="Michelmore R."/>
        </authorList>
    </citation>
    <scope>NUCLEOTIDE SEQUENCE [LARGE SCALE GENOMIC DNA]</scope>
</reference>